<proteinExistence type="predicted"/>
<feature type="transmembrane region" description="Helical" evidence="2">
    <location>
        <begin position="659"/>
        <end position="677"/>
    </location>
</feature>
<feature type="transmembrane region" description="Helical" evidence="2">
    <location>
        <begin position="608"/>
        <end position="626"/>
    </location>
</feature>
<feature type="transmembrane region" description="Helical" evidence="2">
    <location>
        <begin position="932"/>
        <end position="952"/>
    </location>
</feature>
<organism evidence="3 4">
    <name type="scientific">Gulosibacter chungangensis</name>
    <dbReference type="NCBI Taxonomy" id="979746"/>
    <lineage>
        <taxon>Bacteria</taxon>
        <taxon>Bacillati</taxon>
        <taxon>Actinomycetota</taxon>
        <taxon>Actinomycetes</taxon>
        <taxon>Micrococcales</taxon>
        <taxon>Microbacteriaceae</taxon>
        <taxon>Gulosibacter</taxon>
    </lineage>
</organism>
<comment type="caution">
    <text evidence="3">The sequence shown here is derived from an EMBL/GenBank/DDBJ whole genome shotgun (WGS) entry which is preliminary data.</text>
</comment>
<feature type="transmembrane region" description="Helical" evidence="2">
    <location>
        <begin position="508"/>
        <end position="530"/>
    </location>
</feature>
<feature type="transmembrane region" description="Helical" evidence="2">
    <location>
        <begin position="1385"/>
        <end position="1408"/>
    </location>
</feature>
<feature type="region of interest" description="Disordered" evidence="1">
    <location>
        <begin position="85"/>
        <end position="128"/>
    </location>
</feature>
<sequence>MNSQDHSAKSARVPGFPTGLDDLRSTDKCPMCFAQTHRAQACPSCGLNLQDSRLAEVFTQSTIAADALVARGNLVAKAWHESPRHEVTEYAQTPSAPPVPPAAAEEPAPPAPADHRVPQAEPTSAPVSAWAEAQPQYVATPVQAQQATHQELAQPQIAPHPAAPAHATQSQVPATAAPTAPAKPRRSGIQLTLLVLGVSFVSIAAIVFLTVAFVLFDLVVKSLITAGVTAAVIALASWLKHRRLTTTAEGIAILGVVLLILDLWAIRSLNLFGLEQIQGNLFWGVGLLLMTGILLGWGKLASLRAPRIASTFTIGPGIVAMLRWIFDWVFTEHSSTLIALAGLAIASVLAPILHKRADRPDALEVGIVFGIGQLGALALVFQALGRTFAGNDAGSSNALLTAAPHPLEEPIVAIVTAGIGIAALLWLLKQLRNHDSLAPIQWQRISATILTTLLWATAILVAAMEILAPATNSVYFGEVWKALPVIALAAVYWDFGYLRTNRADRTRWLSGVITTAVIIGPPTLWLGAAILQLPLHRATSTTLWEYSIEWSVFGTGIALIVAAAVAFLVYRTLPEATSIAGRRLMSAAIVIAVGLTVTAIALPLWASLVVLGLLLVATMVAIGAFCRHNPSPLRTVILTAYTTAAVGLALVTFLHRPLVMFAFAAIGLGFLAIRLLLGARGPVLMTLAAALFAALTTAVAWAPIDFPYASVLFAPALPIVMLLIAVSARKLDVTDRRVLAWTASSLLFITAAQQIPLALADPGGPLSGDVWPLILSMVIALIALGALLLVSVRSTRFENCDLITHSVALTAAMPLGYIVMSPFVQLLARITGAAIYEVLFVWALVTGALLATALLTLLRQRSVPGVWTRATDCIAVVAAFLAMMNLLGFELLSNERLTYWAVLALALAIAVPLTVTVRSAGAPHRGKFRGTFPWIAAGFLALFGPVLVQRLVEAPWPVLVTAPIALSLLVSALVFGVSGSAARIDHGHWPLGGMLALGTAIPLASLLGSREQVFDGLTWPVSTIVAVLALAIATLCAFWQGNPALATARLLLVTLLAPLGAMSLITAVSDLLETLADAGPLAPTATGYALAAGIGVAIWLGLALVSRGVSSSAATPAQGGVPAFTPTQILTLLSIATLAMSGFAALMLPPLSIEIALAAWAIAIALVLTPKPTAADASEWAPLIAFILRALAAGAVLVAAISALYAATLDQHLAYPALSTGTTLAGLALALLLFMSSRRSAQSMPTHPTSERHRTAYRVLSMVVVPVTAWAGLITVPVAWSWWMPTVAAVIAVAAALAVALQRNRLEVSALAAAGVSALLPVATALAVTDARIRVWPFTWLIVGISLVIYGFAIRHTLAGFLRGAGMALALVSSAILLWPDSPNASVLFVAAPGCALLLCMAIIGALSGKQARTMSKFEAGAYALAAPLWFAGVAVAAASVITGNTFAVIMIVMLCLSVGAIAGFWFTETKRPELHFPLQLFAVGSGIAAVVTFIAAIVKESDTPGDVYFLAFGLALTAVGALWMRSRPALRSFPALGPGLVIMLLPLWFYEANDPTAARIGIYTLLVLTAVLVGALGKLQAPLVLGTIAAVAHLIVAIRWMLPELSVPWWIWLGAAGALLIFVAATYESRIKNAKAVVTSISQLR</sequence>
<feature type="transmembrane region" description="Helical" evidence="2">
    <location>
        <begin position="1335"/>
        <end position="1353"/>
    </location>
</feature>
<feature type="compositionally biased region" description="Polar residues" evidence="1">
    <location>
        <begin position="142"/>
        <end position="151"/>
    </location>
</feature>
<feature type="transmembrane region" description="Helical" evidence="2">
    <location>
        <begin position="684"/>
        <end position="702"/>
    </location>
</feature>
<name>A0A7J5BCS1_9MICO</name>
<feature type="transmembrane region" description="Helical" evidence="2">
    <location>
        <begin position="251"/>
        <end position="269"/>
    </location>
</feature>
<keyword evidence="2" id="KW-1133">Transmembrane helix</keyword>
<feature type="transmembrane region" description="Helical" evidence="2">
    <location>
        <begin position="738"/>
        <end position="758"/>
    </location>
</feature>
<dbReference type="OrthoDB" id="5096967at2"/>
<evidence type="ECO:0000256" key="1">
    <source>
        <dbReference type="SAM" id="MobiDB-lite"/>
    </source>
</evidence>
<feature type="transmembrane region" description="Helical" evidence="2">
    <location>
        <begin position="312"/>
        <end position="330"/>
    </location>
</feature>
<feature type="transmembrane region" description="Helical" evidence="2">
    <location>
        <begin position="870"/>
        <end position="892"/>
    </location>
</feature>
<feature type="transmembrane region" description="Helical" evidence="2">
    <location>
        <begin position="1088"/>
        <end position="1109"/>
    </location>
</feature>
<feature type="transmembrane region" description="Helical" evidence="2">
    <location>
        <begin position="365"/>
        <end position="384"/>
    </location>
</feature>
<feature type="transmembrane region" description="Helical" evidence="2">
    <location>
        <begin position="1420"/>
        <end position="1442"/>
    </location>
</feature>
<feature type="transmembrane region" description="Helical" evidence="2">
    <location>
        <begin position="281"/>
        <end position="300"/>
    </location>
</feature>
<feature type="transmembrane region" description="Helical" evidence="2">
    <location>
        <begin position="802"/>
        <end position="819"/>
    </location>
</feature>
<keyword evidence="2" id="KW-0472">Membrane</keyword>
<accession>A0A7J5BCS1</accession>
<feature type="transmembrane region" description="Helical" evidence="2">
    <location>
        <begin position="1256"/>
        <end position="1276"/>
    </location>
</feature>
<dbReference type="EMBL" id="WBKB01000005">
    <property type="protein sequence ID" value="KAB1642741.1"/>
    <property type="molecule type" value="Genomic_DNA"/>
</dbReference>
<evidence type="ECO:0000313" key="3">
    <source>
        <dbReference type="EMBL" id="KAB1642741.1"/>
    </source>
</evidence>
<feature type="transmembrane region" description="Helical" evidence="2">
    <location>
        <begin position="1479"/>
        <end position="1500"/>
    </location>
</feature>
<feature type="transmembrane region" description="Helical" evidence="2">
    <location>
        <begin position="989"/>
        <end position="1007"/>
    </location>
</feature>
<feature type="transmembrane region" description="Helical" evidence="2">
    <location>
        <begin position="193"/>
        <end position="216"/>
    </location>
</feature>
<feature type="transmembrane region" description="Helical" evidence="2">
    <location>
        <begin position="1448"/>
        <end position="1467"/>
    </location>
</feature>
<dbReference type="InterPro" id="IPR058062">
    <property type="entry name" value="SCO7613_C"/>
</dbReference>
<feature type="transmembrane region" description="Helical" evidence="2">
    <location>
        <begin position="479"/>
        <end position="496"/>
    </location>
</feature>
<dbReference type="RefSeq" id="WP_158052547.1">
    <property type="nucleotide sequence ID" value="NZ_WBKB01000005.1"/>
</dbReference>
<feature type="transmembrane region" description="Helical" evidence="2">
    <location>
        <begin position="633"/>
        <end position="653"/>
    </location>
</feature>
<feature type="transmembrane region" description="Helical" evidence="2">
    <location>
        <begin position="550"/>
        <end position="572"/>
    </location>
</feature>
<feature type="transmembrane region" description="Helical" evidence="2">
    <location>
        <begin position="1360"/>
        <end position="1379"/>
    </location>
</feature>
<feature type="transmembrane region" description="Helical" evidence="2">
    <location>
        <begin position="410"/>
        <end position="428"/>
    </location>
</feature>
<feature type="transmembrane region" description="Helical" evidence="2">
    <location>
        <begin position="1609"/>
        <end position="1628"/>
    </location>
</feature>
<feature type="transmembrane region" description="Helical" evidence="2">
    <location>
        <begin position="1308"/>
        <end position="1329"/>
    </location>
</feature>
<feature type="transmembrane region" description="Helical" evidence="2">
    <location>
        <begin position="1534"/>
        <end position="1551"/>
    </location>
</feature>
<feature type="transmembrane region" description="Helical" evidence="2">
    <location>
        <begin position="1584"/>
        <end position="1603"/>
    </location>
</feature>
<feature type="transmembrane region" description="Helical" evidence="2">
    <location>
        <begin position="222"/>
        <end position="239"/>
    </location>
</feature>
<feature type="transmembrane region" description="Helical" evidence="2">
    <location>
        <begin position="1213"/>
        <end position="1235"/>
    </location>
</feature>
<keyword evidence="2" id="KW-0812">Transmembrane</keyword>
<feature type="transmembrane region" description="Helical" evidence="2">
    <location>
        <begin position="1180"/>
        <end position="1207"/>
    </location>
</feature>
<evidence type="ECO:0000256" key="2">
    <source>
        <dbReference type="SAM" id="Phobius"/>
    </source>
</evidence>
<evidence type="ECO:0008006" key="5">
    <source>
        <dbReference type="Google" id="ProtNLM"/>
    </source>
</evidence>
<feature type="transmembrane region" description="Helical" evidence="2">
    <location>
        <begin position="449"/>
        <end position="467"/>
    </location>
</feature>
<feature type="transmembrane region" description="Helical" evidence="2">
    <location>
        <begin position="1506"/>
        <end position="1525"/>
    </location>
</feature>
<feature type="transmembrane region" description="Helical" evidence="2">
    <location>
        <begin position="1557"/>
        <end position="1577"/>
    </location>
</feature>
<feature type="transmembrane region" description="Helical" evidence="2">
    <location>
        <begin position="336"/>
        <end position="353"/>
    </location>
</feature>
<feature type="transmembrane region" description="Helical" evidence="2">
    <location>
        <begin position="584"/>
        <end position="602"/>
    </location>
</feature>
<keyword evidence="4" id="KW-1185">Reference proteome</keyword>
<feature type="transmembrane region" description="Helical" evidence="2">
    <location>
        <begin position="839"/>
        <end position="858"/>
    </location>
</feature>
<feature type="transmembrane region" description="Helical" evidence="2">
    <location>
        <begin position="1050"/>
        <end position="1068"/>
    </location>
</feature>
<dbReference type="Proteomes" id="UP000433493">
    <property type="component" value="Unassembled WGS sequence"/>
</dbReference>
<evidence type="ECO:0000313" key="4">
    <source>
        <dbReference type="Proteomes" id="UP000433493"/>
    </source>
</evidence>
<feature type="transmembrane region" description="Helical" evidence="2">
    <location>
        <begin position="708"/>
        <end position="726"/>
    </location>
</feature>
<feature type="transmembrane region" description="Helical" evidence="2">
    <location>
        <begin position="1282"/>
        <end position="1301"/>
    </location>
</feature>
<gene>
    <name evidence="3" type="ORF">F8O05_09820</name>
</gene>
<feature type="transmembrane region" description="Helical" evidence="2">
    <location>
        <begin position="1019"/>
        <end position="1038"/>
    </location>
</feature>
<feature type="compositionally biased region" description="Low complexity" evidence="1">
    <location>
        <begin position="153"/>
        <end position="182"/>
    </location>
</feature>
<feature type="transmembrane region" description="Helical" evidence="2">
    <location>
        <begin position="1121"/>
        <end position="1145"/>
    </location>
</feature>
<feature type="transmembrane region" description="Helical" evidence="2">
    <location>
        <begin position="898"/>
        <end position="920"/>
    </location>
</feature>
<dbReference type="NCBIfam" id="NF047321">
    <property type="entry name" value="SCO7613_CTERM"/>
    <property type="match status" value="1"/>
</dbReference>
<feature type="compositionally biased region" description="Pro residues" evidence="1">
    <location>
        <begin position="95"/>
        <end position="112"/>
    </location>
</feature>
<feature type="transmembrane region" description="Helical" evidence="2">
    <location>
        <begin position="770"/>
        <end position="790"/>
    </location>
</feature>
<protein>
    <recommendedName>
        <fullName evidence="5">DUF2157 domain-containing protein</fullName>
    </recommendedName>
</protein>
<feature type="transmembrane region" description="Helical" evidence="2">
    <location>
        <begin position="958"/>
        <end position="977"/>
    </location>
</feature>
<reference evidence="3 4" key="1">
    <citation type="submission" date="2019-09" db="EMBL/GenBank/DDBJ databases">
        <title>Phylogeny of genus Pseudoclavibacter and closely related genus.</title>
        <authorList>
            <person name="Li Y."/>
        </authorList>
    </citation>
    <scope>NUCLEOTIDE SEQUENCE [LARGE SCALE GENOMIC DNA]</scope>
    <source>
        <strain evidence="3 4">KCTC 13959</strain>
    </source>
</reference>
<feature type="region of interest" description="Disordered" evidence="1">
    <location>
        <begin position="140"/>
        <end position="183"/>
    </location>
</feature>
<feature type="transmembrane region" description="Helical" evidence="2">
    <location>
        <begin position="1151"/>
        <end position="1168"/>
    </location>
</feature>